<name>A0ABV2T5S6_9BACT</name>
<gene>
    <name evidence="2" type="ORF">ABR189_13370</name>
</gene>
<dbReference type="Proteomes" id="UP001549749">
    <property type="component" value="Unassembled WGS sequence"/>
</dbReference>
<proteinExistence type="predicted"/>
<reference evidence="2 3" key="1">
    <citation type="submission" date="2024-06" db="EMBL/GenBank/DDBJ databases">
        <title>Chitinophaga defluvii sp. nov., isolated from municipal sewage.</title>
        <authorList>
            <person name="Zhang L."/>
        </authorList>
    </citation>
    <scope>NUCLEOTIDE SEQUENCE [LARGE SCALE GENOMIC DNA]</scope>
    <source>
        <strain evidence="2 3">H8</strain>
    </source>
</reference>
<dbReference type="EMBL" id="JBEXAC010000001">
    <property type="protein sequence ID" value="MET6998371.1"/>
    <property type="molecule type" value="Genomic_DNA"/>
</dbReference>
<keyword evidence="1" id="KW-0472">Membrane</keyword>
<accession>A0ABV2T5S6</accession>
<protein>
    <submittedName>
        <fullName evidence="2">Uncharacterized protein</fullName>
    </submittedName>
</protein>
<evidence type="ECO:0000313" key="2">
    <source>
        <dbReference type="EMBL" id="MET6998371.1"/>
    </source>
</evidence>
<feature type="transmembrane region" description="Helical" evidence="1">
    <location>
        <begin position="32"/>
        <end position="51"/>
    </location>
</feature>
<sequence>MFTITTLTISFLIALSCKIKKVKAPLLEGLLWYVHLVLLFFSVISVLLLVNDYGFKGIRTERVFLSLYAGTGMILYGLSKGVVNARQFYLLCFFSTPFILLFGIVFPPLKMLTVVIGITLLADGNQHRYRIDDDFSLQTSSLGIFSPHPEYALVEDKYWFFEKVTGPVIDYPVIPKTVSAAKTATDSVHISISPGNAPVEKMDTTIALRR</sequence>
<dbReference type="RefSeq" id="WP_354661006.1">
    <property type="nucleotide sequence ID" value="NZ_JBEXAC010000001.1"/>
</dbReference>
<feature type="transmembrane region" description="Helical" evidence="1">
    <location>
        <begin position="88"/>
        <end position="121"/>
    </location>
</feature>
<evidence type="ECO:0000313" key="3">
    <source>
        <dbReference type="Proteomes" id="UP001549749"/>
    </source>
</evidence>
<keyword evidence="1" id="KW-0812">Transmembrane</keyword>
<feature type="transmembrane region" description="Helical" evidence="1">
    <location>
        <begin position="63"/>
        <end position="82"/>
    </location>
</feature>
<evidence type="ECO:0000256" key="1">
    <source>
        <dbReference type="SAM" id="Phobius"/>
    </source>
</evidence>
<keyword evidence="3" id="KW-1185">Reference proteome</keyword>
<organism evidence="2 3">
    <name type="scientific">Chitinophaga defluvii</name>
    <dbReference type="NCBI Taxonomy" id="3163343"/>
    <lineage>
        <taxon>Bacteria</taxon>
        <taxon>Pseudomonadati</taxon>
        <taxon>Bacteroidota</taxon>
        <taxon>Chitinophagia</taxon>
        <taxon>Chitinophagales</taxon>
        <taxon>Chitinophagaceae</taxon>
        <taxon>Chitinophaga</taxon>
    </lineage>
</organism>
<comment type="caution">
    <text evidence="2">The sequence shown here is derived from an EMBL/GenBank/DDBJ whole genome shotgun (WGS) entry which is preliminary data.</text>
</comment>
<keyword evidence="1" id="KW-1133">Transmembrane helix</keyword>